<dbReference type="InterPro" id="IPR036388">
    <property type="entry name" value="WH-like_DNA-bd_sf"/>
</dbReference>
<feature type="compositionally biased region" description="Basic residues" evidence="1">
    <location>
        <begin position="134"/>
        <end position="150"/>
    </location>
</feature>
<name>A0A2K1KUB8_PHYPA</name>
<proteinExistence type="predicted"/>
<dbReference type="SUPFAM" id="SSF46785">
    <property type="entry name" value="Winged helix' DNA-binding domain"/>
    <property type="match status" value="1"/>
</dbReference>
<dbReference type="OMA" id="YFQMIAD"/>
<dbReference type="PROSITE" id="PS51504">
    <property type="entry name" value="H15"/>
    <property type="match status" value="1"/>
</dbReference>
<feature type="domain" description="H15" evidence="2">
    <location>
        <begin position="11"/>
        <end position="81"/>
    </location>
</feature>
<protein>
    <recommendedName>
        <fullName evidence="2">H15 domain-containing protein</fullName>
    </recommendedName>
</protein>
<dbReference type="Gramene" id="Pp3c3_13380V3.1">
    <property type="protein sequence ID" value="PAC:32942819.CDS.1"/>
    <property type="gene ID" value="Pp3c3_13380"/>
</dbReference>
<dbReference type="OrthoDB" id="1110759at2759"/>
<reference evidence="4" key="3">
    <citation type="submission" date="2020-12" db="UniProtKB">
        <authorList>
            <consortium name="EnsemblPlants"/>
        </authorList>
    </citation>
    <scope>IDENTIFICATION</scope>
</reference>
<evidence type="ECO:0000259" key="2">
    <source>
        <dbReference type="PROSITE" id="PS51504"/>
    </source>
</evidence>
<dbReference type="GO" id="GO:0006334">
    <property type="term" value="P:nucleosome assembly"/>
    <property type="evidence" value="ECO:0007669"/>
    <property type="project" value="InterPro"/>
</dbReference>
<dbReference type="GO" id="GO:0003690">
    <property type="term" value="F:double-stranded DNA binding"/>
    <property type="evidence" value="ECO:0000318"/>
    <property type="project" value="GO_Central"/>
</dbReference>
<dbReference type="AlphaFoldDB" id="A0A2K1KUB8"/>
<reference evidence="3 5" key="1">
    <citation type="journal article" date="2008" name="Science">
        <title>The Physcomitrella genome reveals evolutionary insights into the conquest of land by plants.</title>
        <authorList>
            <person name="Rensing S."/>
            <person name="Lang D."/>
            <person name="Zimmer A."/>
            <person name="Terry A."/>
            <person name="Salamov A."/>
            <person name="Shapiro H."/>
            <person name="Nishiyama T."/>
            <person name="Perroud P.-F."/>
            <person name="Lindquist E."/>
            <person name="Kamisugi Y."/>
            <person name="Tanahashi T."/>
            <person name="Sakakibara K."/>
            <person name="Fujita T."/>
            <person name="Oishi K."/>
            <person name="Shin-I T."/>
            <person name="Kuroki Y."/>
            <person name="Toyoda A."/>
            <person name="Suzuki Y."/>
            <person name="Hashimoto A."/>
            <person name="Yamaguchi K."/>
            <person name="Sugano A."/>
            <person name="Kohara Y."/>
            <person name="Fujiyama A."/>
            <person name="Anterola A."/>
            <person name="Aoki S."/>
            <person name="Ashton N."/>
            <person name="Barbazuk W.B."/>
            <person name="Barker E."/>
            <person name="Bennetzen J."/>
            <person name="Bezanilla M."/>
            <person name="Blankenship R."/>
            <person name="Cho S.H."/>
            <person name="Dutcher S."/>
            <person name="Estelle M."/>
            <person name="Fawcett J.A."/>
            <person name="Gundlach H."/>
            <person name="Hanada K."/>
            <person name="Heyl A."/>
            <person name="Hicks K.A."/>
            <person name="Hugh J."/>
            <person name="Lohr M."/>
            <person name="Mayer K."/>
            <person name="Melkozernov A."/>
            <person name="Murata T."/>
            <person name="Nelson D."/>
            <person name="Pils B."/>
            <person name="Prigge M."/>
            <person name="Reiss B."/>
            <person name="Renner T."/>
            <person name="Rombauts S."/>
            <person name="Rushton P."/>
            <person name="Sanderfoot A."/>
            <person name="Schween G."/>
            <person name="Shiu S.-H."/>
            <person name="Stueber K."/>
            <person name="Theodoulou F.L."/>
            <person name="Tu H."/>
            <person name="Van de Peer Y."/>
            <person name="Verrier P.J."/>
            <person name="Waters E."/>
            <person name="Wood A."/>
            <person name="Yang L."/>
            <person name="Cove D."/>
            <person name="Cuming A."/>
            <person name="Hasebe M."/>
            <person name="Lucas S."/>
            <person name="Mishler D.B."/>
            <person name="Reski R."/>
            <person name="Grigoriev I."/>
            <person name="Quatrano R.S."/>
            <person name="Boore J.L."/>
        </authorList>
    </citation>
    <scope>NUCLEOTIDE SEQUENCE [LARGE SCALE GENOMIC DNA]</scope>
    <source>
        <strain evidence="4 5">cv. Gransden 2004</strain>
    </source>
</reference>
<evidence type="ECO:0000256" key="1">
    <source>
        <dbReference type="SAM" id="MobiDB-lite"/>
    </source>
</evidence>
<dbReference type="InterPro" id="IPR036390">
    <property type="entry name" value="WH_DNA-bd_sf"/>
</dbReference>
<feature type="compositionally biased region" description="Basic residues" evidence="1">
    <location>
        <begin position="111"/>
        <end position="122"/>
    </location>
</feature>
<dbReference type="Gene3D" id="1.10.10.10">
    <property type="entry name" value="Winged helix-like DNA-binding domain superfamily/Winged helix DNA-binding domain"/>
    <property type="match status" value="1"/>
</dbReference>
<dbReference type="InterPro" id="IPR005818">
    <property type="entry name" value="Histone_H1/H5_H15"/>
</dbReference>
<dbReference type="RefSeq" id="XP_024370137.1">
    <property type="nucleotide sequence ID" value="XM_024514369.2"/>
</dbReference>
<sequence>MGNKQPCDNRIHTPYSEMVGDAISALKDRPGSTQSDIFNYLETKYRGKISPIVKKSLKTVIRSIIKTKKGQRRRGRVQLAKNTDRRVRFKAKAGPRKRRRKCTQKTDRAPKLKAKKLARPKNTKTASKDSNSKKLSKKTPRRGSNSKHPKVPSPSVELREPSCFA</sequence>
<feature type="region of interest" description="Disordered" evidence="1">
    <location>
        <begin position="67"/>
        <end position="165"/>
    </location>
</feature>
<dbReference type="RefSeq" id="XP_024370136.1">
    <property type="nucleotide sequence ID" value="XM_024514368.2"/>
</dbReference>
<dbReference type="Proteomes" id="UP000006727">
    <property type="component" value="Chromosome 3"/>
</dbReference>
<dbReference type="Gramene" id="Pp3c3_13380V3.2">
    <property type="protein sequence ID" value="PAC:32942820.CDS.1"/>
    <property type="gene ID" value="Pp3c3_13380"/>
</dbReference>
<dbReference type="EMBL" id="ABEU02000003">
    <property type="protein sequence ID" value="PNR57384.1"/>
    <property type="molecule type" value="Genomic_DNA"/>
</dbReference>
<dbReference type="GO" id="GO:0031492">
    <property type="term" value="F:nucleosomal DNA binding"/>
    <property type="evidence" value="ECO:0000318"/>
    <property type="project" value="GO_Central"/>
</dbReference>
<organism evidence="3">
    <name type="scientific">Physcomitrium patens</name>
    <name type="common">Spreading-leaved earth moss</name>
    <name type="synonym">Physcomitrella patens</name>
    <dbReference type="NCBI Taxonomy" id="3218"/>
    <lineage>
        <taxon>Eukaryota</taxon>
        <taxon>Viridiplantae</taxon>
        <taxon>Streptophyta</taxon>
        <taxon>Embryophyta</taxon>
        <taxon>Bryophyta</taxon>
        <taxon>Bryophytina</taxon>
        <taxon>Bryopsida</taxon>
        <taxon>Funariidae</taxon>
        <taxon>Funariales</taxon>
        <taxon>Funariaceae</taxon>
        <taxon>Physcomitrium</taxon>
    </lineage>
</organism>
<dbReference type="SMART" id="SM00526">
    <property type="entry name" value="H15"/>
    <property type="match status" value="1"/>
</dbReference>
<dbReference type="GO" id="GO:0045910">
    <property type="term" value="P:negative regulation of DNA recombination"/>
    <property type="evidence" value="ECO:0000318"/>
    <property type="project" value="GO_Central"/>
</dbReference>
<evidence type="ECO:0000313" key="3">
    <source>
        <dbReference type="EMBL" id="PNR57384.1"/>
    </source>
</evidence>
<dbReference type="FunFam" id="1.10.10.10:FF:001142">
    <property type="entry name" value="Protein CBG24678"/>
    <property type="match status" value="1"/>
</dbReference>
<accession>A0A2K1KUB8</accession>
<evidence type="ECO:0000313" key="5">
    <source>
        <dbReference type="Proteomes" id="UP000006727"/>
    </source>
</evidence>
<dbReference type="GO" id="GO:0005634">
    <property type="term" value="C:nucleus"/>
    <property type="evidence" value="ECO:0000318"/>
    <property type="project" value="GO_Central"/>
</dbReference>
<dbReference type="GeneID" id="112279692"/>
<dbReference type="EnsemblPlants" id="Pp3c3_13380V3.2">
    <property type="protein sequence ID" value="PAC:32942820.CDS.1"/>
    <property type="gene ID" value="Pp3c3_13380"/>
</dbReference>
<dbReference type="GO" id="GO:0030261">
    <property type="term" value="P:chromosome condensation"/>
    <property type="evidence" value="ECO:0000318"/>
    <property type="project" value="GO_Central"/>
</dbReference>
<dbReference type="EnsemblPlants" id="Pp3c3_13380V3.1">
    <property type="protein sequence ID" value="PAC:32942819.CDS.1"/>
    <property type="gene ID" value="Pp3c3_13380"/>
</dbReference>
<keyword evidence="5" id="KW-1185">Reference proteome</keyword>
<dbReference type="PaxDb" id="3218-PP1S25_2V6.1"/>
<dbReference type="GO" id="GO:0000786">
    <property type="term" value="C:nucleosome"/>
    <property type="evidence" value="ECO:0007669"/>
    <property type="project" value="InterPro"/>
</dbReference>
<dbReference type="Pfam" id="PF00538">
    <property type="entry name" value="Linker_histone"/>
    <property type="match status" value="1"/>
</dbReference>
<gene>
    <name evidence="4" type="primary">LOC112279692</name>
    <name evidence="3" type="ORF">PHYPA_004378</name>
</gene>
<feature type="compositionally biased region" description="Basic residues" evidence="1">
    <location>
        <begin position="87"/>
        <end position="103"/>
    </location>
</feature>
<reference evidence="3 5" key="2">
    <citation type="journal article" date="2018" name="Plant J.">
        <title>The Physcomitrella patens chromosome-scale assembly reveals moss genome structure and evolution.</title>
        <authorList>
            <person name="Lang D."/>
            <person name="Ullrich K.K."/>
            <person name="Murat F."/>
            <person name="Fuchs J."/>
            <person name="Jenkins J."/>
            <person name="Haas F.B."/>
            <person name="Piednoel M."/>
            <person name="Gundlach H."/>
            <person name="Van Bel M."/>
            <person name="Meyberg R."/>
            <person name="Vives C."/>
            <person name="Morata J."/>
            <person name="Symeonidi A."/>
            <person name="Hiss M."/>
            <person name="Muchero W."/>
            <person name="Kamisugi Y."/>
            <person name="Saleh O."/>
            <person name="Blanc G."/>
            <person name="Decker E.L."/>
            <person name="van Gessel N."/>
            <person name="Grimwood J."/>
            <person name="Hayes R.D."/>
            <person name="Graham S.W."/>
            <person name="Gunter L.E."/>
            <person name="McDaniel S.F."/>
            <person name="Hoernstein S.N.W."/>
            <person name="Larsson A."/>
            <person name="Li F.W."/>
            <person name="Perroud P.F."/>
            <person name="Phillips J."/>
            <person name="Ranjan P."/>
            <person name="Rokshar D.S."/>
            <person name="Rothfels C.J."/>
            <person name="Schneider L."/>
            <person name="Shu S."/>
            <person name="Stevenson D.W."/>
            <person name="Thummler F."/>
            <person name="Tillich M."/>
            <person name="Villarreal Aguilar J.C."/>
            <person name="Widiez T."/>
            <person name="Wong G.K."/>
            <person name="Wymore A."/>
            <person name="Zhang Y."/>
            <person name="Zimmer A.D."/>
            <person name="Quatrano R.S."/>
            <person name="Mayer K.F.X."/>
            <person name="Goodstein D."/>
            <person name="Casacuberta J.M."/>
            <person name="Vandepoele K."/>
            <person name="Reski R."/>
            <person name="Cuming A.C."/>
            <person name="Tuskan G.A."/>
            <person name="Maumus F."/>
            <person name="Salse J."/>
            <person name="Schmutz J."/>
            <person name="Rensing S.A."/>
        </authorList>
    </citation>
    <scope>NUCLEOTIDE SEQUENCE [LARGE SCALE GENOMIC DNA]</scope>
    <source>
        <strain evidence="4 5">cv. Gransden 2004</strain>
    </source>
</reference>
<evidence type="ECO:0000313" key="4">
    <source>
        <dbReference type="EnsemblPlants" id="PAC:32942819.CDS.1"/>
    </source>
</evidence>
<feature type="compositionally biased region" description="Basic residues" evidence="1">
    <location>
        <begin position="67"/>
        <end position="76"/>
    </location>
</feature>
<dbReference type="RefSeq" id="XP_073388638.1">
    <property type="nucleotide sequence ID" value="XM_073532537.1"/>
</dbReference>